<evidence type="ECO:0000313" key="2">
    <source>
        <dbReference type="Proteomes" id="UP000789702"/>
    </source>
</evidence>
<evidence type="ECO:0000313" key="1">
    <source>
        <dbReference type="EMBL" id="CAG8766680.1"/>
    </source>
</evidence>
<reference evidence="1" key="1">
    <citation type="submission" date="2021-06" db="EMBL/GenBank/DDBJ databases">
        <authorList>
            <person name="Kallberg Y."/>
            <person name="Tangrot J."/>
            <person name="Rosling A."/>
        </authorList>
    </citation>
    <scope>NUCLEOTIDE SEQUENCE</scope>
    <source>
        <strain evidence="1">IL203A</strain>
    </source>
</reference>
<keyword evidence="2" id="KW-1185">Reference proteome</keyword>
<feature type="non-terminal residue" evidence="1">
    <location>
        <position position="51"/>
    </location>
</feature>
<organism evidence="1 2">
    <name type="scientific">Dentiscutata heterogama</name>
    <dbReference type="NCBI Taxonomy" id="1316150"/>
    <lineage>
        <taxon>Eukaryota</taxon>
        <taxon>Fungi</taxon>
        <taxon>Fungi incertae sedis</taxon>
        <taxon>Mucoromycota</taxon>
        <taxon>Glomeromycotina</taxon>
        <taxon>Glomeromycetes</taxon>
        <taxon>Diversisporales</taxon>
        <taxon>Gigasporaceae</taxon>
        <taxon>Dentiscutata</taxon>
    </lineage>
</organism>
<protein>
    <submittedName>
        <fullName evidence="1">16700_t:CDS:1</fullName>
    </submittedName>
</protein>
<dbReference type="Proteomes" id="UP000789702">
    <property type="component" value="Unassembled WGS sequence"/>
</dbReference>
<dbReference type="EMBL" id="CAJVPU010054291">
    <property type="protein sequence ID" value="CAG8766680.1"/>
    <property type="molecule type" value="Genomic_DNA"/>
</dbReference>
<gene>
    <name evidence="1" type="ORF">DHETER_LOCUS15602</name>
</gene>
<comment type="caution">
    <text evidence="1">The sequence shown here is derived from an EMBL/GenBank/DDBJ whole genome shotgun (WGS) entry which is preliminary data.</text>
</comment>
<sequence>LSRYPEKCLNEKGKDEEFVEAILMHVGGFNSNERDLIWIKDYLKTFKWSRE</sequence>
<accession>A0ACA9QW12</accession>
<name>A0ACA9QW12_9GLOM</name>
<proteinExistence type="predicted"/>
<feature type="non-terminal residue" evidence="1">
    <location>
        <position position="1"/>
    </location>
</feature>